<dbReference type="GO" id="GO:0004089">
    <property type="term" value="F:carbonate dehydratase activity"/>
    <property type="evidence" value="ECO:0007669"/>
    <property type="project" value="UniProtKB-EC"/>
</dbReference>
<evidence type="ECO:0000313" key="9">
    <source>
        <dbReference type="Proteomes" id="UP000515928"/>
    </source>
</evidence>
<evidence type="ECO:0000256" key="4">
    <source>
        <dbReference type="ARBA" id="ARBA00022833"/>
    </source>
</evidence>
<dbReference type="InterPro" id="IPR015892">
    <property type="entry name" value="Carbonic_anhydrase_CS"/>
</dbReference>
<dbReference type="EC" id="4.2.1.1" evidence="2"/>
<keyword evidence="5" id="KW-0456">Lyase</keyword>
<dbReference type="RefSeq" id="WP_187533804.1">
    <property type="nucleotide sequence ID" value="NZ_CBCSHU010000024.1"/>
</dbReference>
<comment type="cofactor">
    <cofactor evidence="7">
        <name>Zn(2+)</name>
        <dbReference type="ChEBI" id="CHEBI:29105"/>
    </cofactor>
    <text evidence="7">Binds 1 zinc ion per subunit.</text>
</comment>
<reference evidence="8 9" key="1">
    <citation type="submission" date="2020-08" db="EMBL/GenBank/DDBJ databases">
        <title>Genome sequence of Erysipelothrix inopinata DSM 15511T.</title>
        <authorList>
            <person name="Hyun D.-W."/>
            <person name="Bae J.-W."/>
        </authorList>
    </citation>
    <scope>NUCLEOTIDE SEQUENCE [LARGE SCALE GENOMIC DNA]</scope>
    <source>
        <strain evidence="8 9">DSM 15511</strain>
    </source>
</reference>
<dbReference type="SUPFAM" id="SSF53056">
    <property type="entry name" value="beta-carbonic anhydrase, cab"/>
    <property type="match status" value="1"/>
</dbReference>
<dbReference type="EMBL" id="CP060715">
    <property type="protein sequence ID" value="QNN60681.1"/>
    <property type="molecule type" value="Genomic_DNA"/>
</dbReference>
<organism evidence="8 9">
    <name type="scientific">Erysipelothrix inopinata</name>
    <dbReference type="NCBI Taxonomy" id="225084"/>
    <lineage>
        <taxon>Bacteria</taxon>
        <taxon>Bacillati</taxon>
        <taxon>Bacillota</taxon>
        <taxon>Erysipelotrichia</taxon>
        <taxon>Erysipelotrichales</taxon>
        <taxon>Erysipelotrichaceae</taxon>
        <taxon>Erysipelothrix</taxon>
    </lineage>
</organism>
<dbReference type="PANTHER" id="PTHR11002:SF76">
    <property type="entry name" value="CARBONIC ANHYDRASE"/>
    <property type="match status" value="1"/>
</dbReference>
<dbReference type="GO" id="GO:0015976">
    <property type="term" value="P:carbon utilization"/>
    <property type="evidence" value="ECO:0007669"/>
    <property type="project" value="InterPro"/>
</dbReference>
<feature type="binding site" evidence="7">
    <location>
        <position position="103"/>
    </location>
    <ligand>
        <name>Zn(2+)</name>
        <dbReference type="ChEBI" id="CHEBI:29105"/>
    </ligand>
</feature>
<dbReference type="KEGG" id="eio:H9L01_09990"/>
<proteinExistence type="inferred from homology"/>
<comment type="catalytic activity">
    <reaction evidence="6">
        <text>hydrogencarbonate + H(+) = CO2 + H2O</text>
        <dbReference type="Rhea" id="RHEA:10748"/>
        <dbReference type="ChEBI" id="CHEBI:15377"/>
        <dbReference type="ChEBI" id="CHEBI:15378"/>
        <dbReference type="ChEBI" id="CHEBI:16526"/>
        <dbReference type="ChEBI" id="CHEBI:17544"/>
        <dbReference type="EC" id="4.2.1.1"/>
    </reaction>
</comment>
<evidence type="ECO:0000256" key="1">
    <source>
        <dbReference type="ARBA" id="ARBA00006217"/>
    </source>
</evidence>
<dbReference type="AlphaFoldDB" id="A0A7G9RYK6"/>
<sequence>MINKIIENLIQGNRRFESGSITPIQYTQEDFLSFDKEQHPSVAVLTCSDSRLSPNIVFDQKLGELFVIQNAGAFLDDTTAASLSFAVEVLKCSTVIVMGHTHCGAVSAAHAHTIPTTTLASPVHQIERVIGSSESVTKAVATWTDYTYQKTCDLSFIKENNVVVAQAIYDIGSGHVDFIQDM</sequence>
<dbReference type="Proteomes" id="UP000515928">
    <property type="component" value="Chromosome"/>
</dbReference>
<evidence type="ECO:0000256" key="5">
    <source>
        <dbReference type="ARBA" id="ARBA00023239"/>
    </source>
</evidence>
<name>A0A7G9RYK6_9FIRM</name>
<keyword evidence="3 7" id="KW-0479">Metal-binding</keyword>
<feature type="binding site" evidence="7">
    <location>
        <position position="100"/>
    </location>
    <ligand>
        <name>Zn(2+)</name>
        <dbReference type="ChEBI" id="CHEBI:29105"/>
    </ligand>
</feature>
<evidence type="ECO:0000256" key="6">
    <source>
        <dbReference type="ARBA" id="ARBA00048348"/>
    </source>
</evidence>
<feature type="binding site" evidence="7">
    <location>
        <position position="49"/>
    </location>
    <ligand>
        <name>Zn(2+)</name>
        <dbReference type="ChEBI" id="CHEBI:29105"/>
    </ligand>
</feature>
<evidence type="ECO:0000256" key="2">
    <source>
        <dbReference type="ARBA" id="ARBA00012925"/>
    </source>
</evidence>
<protein>
    <recommendedName>
        <fullName evidence="2">carbonic anhydrase</fullName>
        <ecNumber evidence="2">4.2.1.1</ecNumber>
    </recommendedName>
</protein>
<evidence type="ECO:0000313" key="8">
    <source>
        <dbReference type="EMBL" id="QNN60681.1"/>
    </source>
</evidence>
<keyword evidence="9" id="KW-1185">Reference proteome</keyword>
<dbReference type="GO" id="GO:0008270">
    <property type="term" value="F:zinc ion binding"/>
    <property type="evidence" value="ECO:0007669"/>
    <property type="project" value="InterPro"/>
</dbReference>
<dbReference type="PROSITE" id="PS00704">
    <property type="entry name" value="PROK_CO2_ANHYDRASE_1"/>
    <property type="match status" value="1"/>
</dbReference>
<comment type="similarity">
    <text evidence="1">Belongs to the beta-class carbonic anhydrase family.</text>
</comment>
<dbReference type="InterPro" id="IPR036874">
    <property type="entry name" value="Carbonic_anhydrase_sf"/>
</dbReference>
<dbReference type="Pfam" id="PF00484">
    <property type="entry name" value="Pro_CA"/>
    <property type="match status" value="1"/>
</dbReference>
<gene>
    <name evidence="8" type="ORF">H9L01_09990</name>
</gene>
<dbReference type="PANTHER" id="PTHR11002">
    <property type="entry name" value="CARBONIC ANHYDRASE"/>
    <property type="match status" value="1"/>
</dbReference>
<dbReference type="SMART" id="SM00947">
    <property type="entry name" value="Pro_CA"/>
    <property type="match status" value="1"/>
</dbReference>
<dbReference type="Gene3D" id="3.40.1050.10">
    <property type="entry name" value="Carbonic anhydrase"/>
    <property type="match status" value="1"/>
</dbReference>
<evidence type="ECO:0000256" key="3">
    <source>
        <dbReference type="ARBA" id="ARBA00022723"/>
    </source>
</evidence>
<accession>A0A7G9RYK6</accession>
<keyword evidence="4 7" id="KW-0862">Zinc</keyword>
<feature type="binding site" evidence="7">
    <location>
        <position position="47"/>
    </location>
    <ligand>
        <name>Zn(2+)</name>
        <dbReference type="ChEBI" id="CHEBI:29105"/>
    </ligand>
</feature>
<dbReference type="InterPro" id="IPR001765">
    <property type="entry name" value="Carbonic_anhydrase"/>
</dbReference>
<evidence type="ECO:0000256" key="7">
    <source>
        <dbReference type="PIRSR" id="PIRSR601765-1"/>
    </source>
</evidence>